<gene>
    <name evidence="4" type="ORF">APR41_10695</name>
</gene>
<evidence type="ECO:0000313" key="5">
    <source>
        <dbReference type="Proteomes" id="UP000232673"/>
    </source>
</evidence>
<dbReference type="Pfam" id="PF02685">
    <property type="entry name" value="Glucokinase"/>
    <property type="match status" value="1"/>
</dbReference>
<dbReference type="OrthoDB" id="9800595at2"/>
<dbReference type="GO" id="GO:0006096">
    <property type="term" value="P:glycolytic process"/>
    <property type="evidence" value="ECO:0007669"/>
    <property type="project" value="InterPro"/>
</dbReference>
<dbReference type="Gene3D" id="3.30.420.40">
    <property type="match status" value="1"/>
</dbReference>
<sequence>MKTSLQAGMRWRINMEINPELQNKRGLLLAADIGGTNARFAIFNFENGNLSLVRENSYKTKEYYSFKELVIKFCGNDTLKIKSVCIGAAGPVKDGKVLGTNFTWEIDKKDIIDITKNSSIRIINDLEATAYGLKNIESSHFTEIKSGSSDSGNLAILSPGTGLGEAGIFWDGNKYHPIASEGGHCEFSPRNELDIELWRYLHYKYDHVSWERVISGPGIINIYQFLKWYRQVSEPKWFQERYLNEDPAFLISQCAMENTYNTCVETMALFLRFLAIESAQLALKFKATGGIYIGGGIVPKNIQIINKKKFANDFVNSNRMKSLLNLIPIQVILNPNTALLGAAFSAAQNID</sequence>
<dbReference type="InterPro" id="IPR043129">
    <property type="entry name" value="ATPase_NBD"/>
</dbReference>
<dbReference type="GO" id="GO:0005536">
    <property type="term" value="F:D-glucose binding"/>
    <property type="evidence" value="ECO:0007669"/>
    <property type="project" value="InterPro"/>
</dbReference>
<name>A0A2N0TND6_9FLAO</name>
<dbReference type="RefSeq" id="WP_079713034.1">
    <property type="nucleotide sequence ID" value="NZ_FUZC01000007.1"/>
</dbReference>
<dbReference type="Proteomes" id="UP000232673">
    <property type="component" value="Unassembled WGS sequence"/>
</dbReference>
<accession>A0A2N0TND6</accession>
<organism evidence="4 5">
    <name type="scientific">Salegentibacter salinarum</name>
    <dbReference type="NCBI Taxonomy" id="447422"/>
    <lineage>
        <taxon>Bacteria</taxon>
        <taxon>Pseudomonadati</taxon>
        <taxon>Bacteroidota</taxon>
        <taxon>Flavobacteriia</taxon>
        <taxon>Flavobacteriales</taxon>
        <taxon>Flavobacteriaceae</taxon>
        <taxon>Salegentibacter</taxon>
    </lineage>
</organism>
<evidence type="ECO:0000256" key="2">
    <source>
        <dbReference type="ARBA" id="ARBA00022777"/>
    </source>
</evidence>
<dbReference type="NCBIfam" id="TIGR00749">
    <property type="entry name" value="glk"/>
    <property type="match status" value="1"/>
</dbReference>
<dbReference type="STRING" id="447422.SAMN05660903_01962"/>
<protein>
    <submittedName>
        <fullName evidence="4">Glucokinase</fullName>
    </submittedName>
</protein>
<keyword evidence="5" id="KW-1185">Reference proteome</keyword>
<reference evidence="4 5" key="1">
    <citation type="submission" date="2015-10" db="EMBL/GenBank/DDBJ databases">
        <title>Draft genome sequence of Salegentibacter salinarum KCTC 12975.</title>
        <authorList>
            <person name="Lin W."/>
            <person name="Zheng Q."/>
        </authorList>
    </citation>
    <scope>NUCLEOTIDE SEQUENCE [LARGE SCALE GENOMIC DNA]</scope>
    <source>
        <strain evidence="4 5">KCTC 12975</strain>
    </source>
</reference>
<dbReference type="GO" id="GO:0004340">
    <property type="term" value="F:glucokinase activity"/>
    <property type="evidence" value="ECO:0007669"/>
    <property type="project" value="InterPro"/>
</dbReference>
<keyword evidence="2 4" id="KW-0418">Kinase</keyword>
<dbReference type="PANTHER" id="PTHR47363">
    <property type="entry name" value="GLUCOKINASE"/>
    <property type="match status" value="1"/>
</dbReference>
<dbReference type="AlphaFoldDB" id="A0A2N0TND6"/>
<comment type="similarity">
    <text evidence="3">Belongs to the bacterial glucokinase family.</text>
</comment>
<evidence type="ECO:0000313" key="4">
    <source>
        <dbReference type="EMBL" id="PKD16244.1"/>
    </source>
</evidence>
<dbReference type="Gene3D" id="3.40.367.20">
    <property type="match status" value="1"/>
</dbReference>
<dbReference type="EMBL" id="LKTS01000047">
    <property type="protein sequence ID" value="PKD16244.1"/>
    <property type="molecule type" value="Genomic_DNA"/>
</dbReference>
<keyword evidence="1" id="KW-0808">Transferase</keyword>
<dbReference type="GO" id="GO:0005524">
    <property type="term" value="F:ATP binding"/>
    <property type="evidence" value="ECO:0007669"/>
    <property type="project" value="InterPro"/>
</dbReference>
<proteinExistence type="inferred from homology"/>
<comment type="caution">
    <text evidence="4">The sequence shown here is derived from an EMBL/GenBank/DDBJ whole genome shotgun (WGS) entry which is preliminary data.</text>
</comment>
<dbReference type="SUPFAM" id="SSF53067">
    <property type="entry name" value="Actin-like ATPase domain"/>
    <property type="match status" value="1"/>
</dbReference>
<dbReference type="PANTHER" id="PTHR47363:SF1">
    <property type="entry name" value="GLUCOKINASE"/>
    <property type="match status" value="1"/>
</dbReference>
<evidence type="ECO:0000256" key="3">
    <source>
        <dbReference type="RuleBase" id="RU004046"/>
    </source>
</evidence>
<dbReference type="CDD" id="cd24008">
    <property type="entry name" value="ASKHA_NBD_GLK"/>
    <property type="match status" value="1"/>
</dbReference>
<evidence type="ECO:0000256" key="1">
    <source>
        <dbReference type="ARBA" id="ARBA00022679"/>
    </source>
</evidence>
<dbReference type="InterPro" id="IPR003836">
    <property type="entry name" value="Glucokinase"/>
</dbReference>